<dbReference type="Proteomes" id="UP000198531">
    <property type="component" value="Unassembled WGS sequence"/>
</dbReference>
<keyword evidence="1" id="KW-0472">Membrane</keyword>
<keyword evidence="1" id="KW-1133">Transmembrane helix</keyword>
<dbReference type="RefSeq" id="WP_218156463.1">
    <property type="nucleotide sequence ID" value="NZ_FOYT01000003.1"/>
</dbReference>
<evidence type="ECO:0000313" key="2">
    <source>
        <dbReference type="EMBL" id="SFR66547.1"/>
    </source>
</evidence>
<sequence length="310" mass="33283">MSDRTPLVERPDASTDVEAEPTFLKAIEFVTGEDANLGSFLLVVAIVTAVFIALFQFTLPAPASNLLTVGVLFVTALSAVFAALLDRLGYFGRSVAPTTDEPDAEPAATPWVPVGKASAPLPPLINFDAELRAYAELYDGELPAAFDAFVSDYVRLKTNTRNRRTIASDLRADLNAVGALFERGSEGDRLYEDISRRLFRYIGNRDGHVTVDRVAFYDVTGTQTDVGAATNELVRVELTVSNEGEAADVSVVVDLYDADGVPVARRVCPAGVVSPGATKTLETDVYVPPEVERAETTVLLSDAPAPVERT</sequence>
<protein>
    <submittedName>
        <fullName evidence="2">Uncharacterized protein</fullName>
    </submittedName>
</protein>
<dbReference type="OrthoDB" id="218673at2157"/>
<reference evidence="3" key="1">
    <citation type="submission" date="2016-10" db="EMBL/GenBank/DDBJ databases">
        <authorList>
            <person name="Varghese N."/>
            <person name="Submissions S."/>
        </authorList>
    </citation>
    <scope>NUCLEOTIDE SEQUENCE [LARGE SCALE GENOMIC DNA]</scope>
    <source>
        <strain evidence="3">CGMCC 1.7736</strain>
    </source>
</reference>
<feature type="transmembrane region" description="Helical" evidence="1">
    <location>
        <begin position="65"/>
        <end position="85"/>
    </location>
</feature>
<evidence type="ECO:0000256" key="1">
    <source>
        <dbReference type="SAM" id="Phobius"/>
    </source>
</evidence>
<keyword evidence="3" id="KW-1185">Reference proteome</keyword>
<proteinExistence type="predicted"/>
<dbReference type="AlphaFoldDB" id="A0A1I6IID2"/>
<keyword evidence="1" id="KW-0812">Transmembrane</keyword>
<dbReference type="EMBL" id="FOYT01000003">
    <property type="protein sequence ID" value="SFR66547.1"/>
    <property type="molecule type" value="Genomic_DNA"/>
</dbReference>
<dbReference type="STRING" id="553469.SAMN04487947_3322"/>
<feature type="transmembrane region" description="Helical" evidence="1">
    <location>
        <begin position="40"/>
        <end position="59"/>
    </location>
</feature>
<organism evidence="2 3">
    <name type="scientific">Halogeometricum rufum</name>
    <dbReference type="NCBI Taxonomy" id="553469"/>
    <lineage>
        <taxon>Archaea</taxon>
        <taxon>Methanobacteriati</taxon>
        <taxon>Methanobacteriota</taxon>
        <taxon>Stenosarchaea group</taxon>
        <taxon>Halobacteria</taxon>
        <taxon>Halobacteriales</taxon>
        <taxon>Haloferacaceae</taxon>
        <taxon>Halogeometricum</taxon>
    </lineage>
</organism>
<accession>A0A1I6IID2</accession>
<gene>
    <name evidence="2" type="ORF">SAMN04487947_3322</name>
</gene>
<name>A0A1I6IID2_9EURY</name>
<evidence type="ECO:0000313" key="3">
    <source>
        <dbReference type="Proteomes" id="UP000198531"/>
    </source>
</evidence>